<dbReference type="RefSeq" id="WP_163909518.1">
    <property type="nucleotide sequence ID" value="NZ_JAAAXX010000001.1"/>
</dbReference>
<dbReference type="EMBL" id="JAAAXX010000001">
    <property type="protein sequence ID" value="KAF2394254.1"/>
    <property type="molecule type" value="Genomic_DNA"/>
</dbReference>
<sequence length="284" mass="30033">MIAVTGATGQLGRLVIDTLLKTVNPHEIVALVRDPLKAQDLGAKGVNVRQADYNQPDTLRSALVGVQRLLLISSSEVGQRTAQHRAVIDAAKSSGVQLLAYTSMLHADKSTLGLAVEHRDTERALVESGLNYVLLRNGWYSENYTASVSPAVEHGAILGSAQEGRISSAARKDYADAAAVVLTSEGQAGKVYELAGDESYSLSELATEVAKQSGKTVVYNDLPQEQYKAVLIGLGLPAAFAGLLADSDAAAAKGDLFDDSRQLSQLLRRPTTPIAQSVSAALKH</sequence>
<proteinExistence type="predicted"/>
<dbReference type="InterPro" id="IPR036291">
    <property type="entry name" value="NAD(P)-bd_dom_sf"/>
</dbReference>
<dbReference type="GO" id="GO:0003955">
    <property type="term" value="F:NAD(P)H dehydrogenase (quinone) activity"/>
    <property type="evidence" value="ECO:0007669"/>
    <property type="project" value="UniProtKB-EC"/>
</dbReference>
<dbReference type="Proteomes" id="UP000475265">
    <property type="component" value="Unassembled WGS sequence"/>
</dbReference>
<organism evidence="2 3">
    <name type="scientific">Pseudomonas frederiksbergensis</name>
    <dbReference type="NCBI Taxonomy" id="104087"/>
    <lineage>
        <taxon>Bacteria</taxon>
        <taxon>Pseudomonadati</taxon>
        <taxon>Pseudomonadota</taxon>
        <taxon>Gammaproteobacteria</taxon>
        <taxon>Pseudomonadales</taxon>
        <taxon>Pseudomonadaceae</taxon>
        <taxon>Pseudomonas</taxon>
    </lineage>
</organism>
<dbReference type="EC" id="1.6.5.2" evidence="2"/>
<comment type="caution">
    <text evidence="2">The sequence shown here is derived from an EMBL/GenBank/DDBJ whole genome shotgun (WGS) entry which is preliminary data.</text>
</comment>
<keyword evidence="2" id="KW-0560">Oxidoreductase</keyword>
<name>A0A6L5C3Y2_9PSED</name>
<gene>
    <name evidence="2" type="ORF">FX983_02235</name>
</gene>
<dbReference type="PANTHER" id="PTHR47129">
    <property type="entry name" value="QUINONE OXIDOREDUCTASE 2"/>
    <property type="match status" value="1"/>
</dbReference>
<dbReference type="SUPFAM" id="SSF51735">
    <property type="entry name" value="NAD(P)-binding Rossmann-fold domains"/>
    <property type="match status" value="1"/>
</dbReference>
<dbReference type="Pfam" id="PF05368">
    <property type="entry name" value="NmrA"/>
    <property type="match status" value="1"/>
</dbReference>
<feature type="domain" description="NmrA-like" evidence="1">
    <location>
        <begin position="2"/>
        <end position="239"/>
    </location>
</feature>
<dbReference type="InterPro" id="IPR052718">
    <property type="entry name" value="NmrA-type_oxidoreductase"/>
</dbReference>
<dbReference type="AlphaFoldDB" id="A0A6L5C3Y2"/>
<accession>A0A6L5C3Y2</accession>
<evidence type="ECO:0000313" key="2">
    <source>
        <dbReference type="EMBL" id="KAF2394254.1"/>
    </source>
</evidence>
<evidence type="ECO:0000259" key="1">
    <source>
        <dbReference type="Pfam" id="PF05368"/>
    </source>
</evidence>
<dbReference type="Gene3D" id="3.90.25.10">
    <property type="entry name" value="UDP-galactose 4-epimerase, domain 1"/>
    <property type="match status" value="1"/>
</dbReference>
<dbReference type="InterPro" id="IPR008030">
    <property type="entry name" value="NmrA-like"/>
</dbReference>
<protein>
    <submittedName>
        <fullName evidence="2">Quinone oxidoreductase 2</fullName>
        <ecNumber evidence="2">1.6.5.2</ecNumber>
    </submittedName>
</protein>
<reference evidence="2 3" key="1">
    <citation type="submission" date="2019-12" db="EMBL/GenBank/DDBJ databases">
        <title>Endophytic bacteria associated with Panax ginseng seedlings.</title>
        <authorList>
            <person name="Park J.M."/>
            <person name="Shin R."/>
            <person name="Jo S.H."/>
        </authorList>
    </citation>
    <scope>NUCLEOTIDE SEQUENCE [LARGE SCALE GENOMIC DNA]</scope>
    <source>
        <strain evidence="2 3">PgKB32</strain>
    </source>
</reference>
<dbReference type="PANTHER" id="PTHR47129:SF1">
    <property type="entry name" value="NMRA-LIKE DOMAIN-CONTAINING PROTEIN"/>
    <property type="match status" value="1"/>
</dbReference>
<evidence type="ECO:0000313" key="3">
    <source>
        <dbReference type="Proteomes" id="UP000475265"/>
    </source>
</evidence>
<dbReference type="Gene3D" id="3.40.50.720">
    <property type="entry name" value="NAD(P)-binding Rossmann-like Domain"/>
    <property type="match status" value="1"/>
</dbReference>
<dbReference type="CDD" id="cd05269">
    <property type="entry name" value="TMR_SDR_a"/>
    <property type="match status" value="1"/>
</dbReference>